<accession>A0AAD7FMI8</accession>
<keyword evidence="2" id="KW-1185">Reference proteome</keyword>
<evidence type="ECO:0000313" key="2">
    <source>
        <dbReference type="Proteomes" id="UP001221142"/>
    </source>
</evidence>
<proteinExistence type="predicted"/>
<dbReference type="AlphaFoldDB" id="A0AAD7FMI8"/>
<name>A0AAD7FMI8_9AGAR</name>
<comment type="caution">
    <text evidence="1">The sequence shown here is derived from an EMBL/GenBank/DDBJ whole genome shotgun (WGS) entry which is preliminary data.</text>
</comment>
<feature type="non-terminal residue" evidence="1">
    <location>
        <position position="1"/>
    </location>
</feature>
<dbReference type="Proteomes" id="UP001221142">
    <property type="component" value="Unassembled WGS sequence"/>
</dbReference>
<dbReference type="EMBL" id="JARKIF010000010">
    <property type="protein sequence ID" value="KAJ7628416.1"/>
    <property type="molecule type" value="Genomic_DNA"/>
</dbReference>
<organism evidence="1 2">
    <name type="scientific">Roridomyces roridus</name>
    <dbReference type="NCBI Taxonomy" id="1738132"/>
    <lineage>
        <taxon>Eukaryota</taxon>
        <taxon>Fungi</taxon>
        <taxon>Dikarya</taxon>
        <taxon>Basidiomycota</taxon>
        <taxon>Agaricomycotina</taxon>
        <taxon>Agaricomycetes</taxon>
        <taxon>Agaricomycetidae</taxon>
        <taxon>Agaricales</taxon>
        <taxon>Marasmiineae</taxon>
        <taxon>Mycenaceae</taxon>
        <taxon>Roridomyces</taxon>
    </lineage>
</organism>
<evidence type="ECO:0000313" key="1">
    <source>
        <dbReference type="EMBL" id="KAJ7628416.1"/>
    </source>
</evidence>
<gene>
    <name evidence="1" type="ORF">FB45DRAFT_918241</name>
</gene>
<sequence>MFPPELVELIVGYGWNSLSTSSHRHAYSMTSWMLVNREWLSIVVPIFLRDIWATSQSLVVHIMASCLTPSPLTYQLAGITNLKRYLTQTCRSLTVSVYQIHPGAYERQCTELFEHVADPSQNCITPPFHRQRIPSFGIPPSEIATIIRDYLPNITSLHFVLVDCLPTFWYWDMYTGLLLPHVYAETYPECLTTVQITFAYTSPPPPPFVGASRGTFFPPYHSYDAPQLFPFTSVKRLVVREANADFIAFLTKFCPRLECVESTAEFREEDLPPLPARLRGHRKKVAFRRLAPTTTWGLDPSSSDLVRVLTLPVVAECPQKDEINIDIPVARPKEDTQPPSSRSELVPTVVTECQPTGKTSDIPVTLPGEDAQPYPAAKKQAVFWRLVRRVFCKRT</sequence>
<reference evidence="1" key="1">
    <citation type="submission" date="2023-03" db="EMBL/GenBank/DDBJ databases">
        <title>Massive genome expansion in bonnet fungi (Mycena s.s.) driven by repeated elements and novel gene families across ecological guilds.</title>
        <authorList>
            <consortium name="Lawrence Berkeley National Laboratory"/>
            <person name="Harder C.B."/>
            <person name="Miyauchi S."/>
            <person name="Viragh M."/>
            <person name="Kuo A."/>
            <person name="Thoen E."/>
            <person name="Andreopoulos B."/>
            <person name="Lu D."/>
            <person name="Skrede I."/>
            <person name="Drula E."/>
            <person name="Henrissat B."/>
            <person name="Morin E."/>
            <person name="Kohler A."/>
            <person name="Barry K."/>
            <person name="LaButti K."/>
            <person name="Morin E."/>
            <person name="Salamov A."/>
            <person name="Lipzen A."/>
            <person name="Mereny Z."/>
            <person name="Hegedus B."/>
            <person name="Baldrian P."/>
            <person name="Stursova M."/>
            <person name="Weitz H."/>
            <person name="Taylor A."/>
            <person name="Grigoriev I.V."/>
            <person name="Nagy L.G."/>
            <person name="Martin F."/>
            <person name="Kauserud H."/>
        </authorList>
    </citation>
    <scope>NUCLEOTIDE SEQUENCE</scope>
    <source>
        <strain evidence="1">9284</strain>
    </source>
</reference>
<protein>
    <submittedName>
        <fullName evidence="1">Uncharacterized protein</fullName>
    </submittedName>
</protein>